<dbReference type="Proteomes" id="UP001498476">
    <property type="component" value="Unassembled WGS sequence"/>
</dbReference>
<reference evidence="1 2" key="1">
    <citation type="journal article" date="2025" name="Microbiol. Resour. Announc.">
        <title>Draft genome sequences for Neonectria magnoliae and Neonectria punicea, canker pathogens of Liriodendron tulipifera and Acer saccharum in West Virginia.</title>
        <authorList>
            <person name="Petronek H.M."/>
            <person name="Kasson M.T."/>
            <person name="Metheny A.M."/>
            <person name="Stauder C.M."/>
            <person name="Lovett B."/>
            <person name="Lynch S.C."/>
            <person name="Garnas J.R."/>
            <person name="Kasson L.R."/>
            <person name="Stajich J.E."/>
        </authorList>
    </citation>
    <scope>NUCLEOTIDE SEQUENCE [LARGE SCALE GENOMIC DNA]</scope>
    <source>
        <strain evidence="1 2">NRRL 64653</strain>
    </source>
</reference>
<comment type="caution">
    <text evidence="1">The sequence shown here is derived from an EMBL/GenBank/DDBJ whole genome shotgun (WGS) entry which is preliminary data.</text>
</comment>
<evidence type="ECO:0008006" key="3">
    <source>
        <dbReference type="Google" id="ProtNLM"/>
    </source>
</evidence>
<dbReference type="EMBL" id="JAZAVJ010000288">
    <property type="protein sequence ID" value="KAK7402684.1"/>
    <property type="molecule type" value="Genomic_DNA"/>
</dbReference>
<gene>
    <name evidence="1" type="ORF">QQX98_011547</name>
</gene>
<keyword evidence="2" id="KW-1185">Reference proteome</keyword>
<evidence type="ECO:0000313" key="1">
    <source>
        <dbReference type="EMBL" id="KAK7402684.1"/>
    </source>
</evidence>
<dbReference type="SUPFAM" id="SSF56112">
    <property type="entry name" value="Protein kinase-like (PK-like)"/>
    <property type="match status" value="1"/>
</dbReference>
<sequence length="310" mass="36143">MAVDILNDEGLGITESTAFLKLFDRRFSDQLRRDNGIEPWTEEMEQAYDQSVQSGAVYRFLNNLHQIKNFQGDTEEDWDDAQNEAFLADELLRLYKTEMAVYDRLHEYRGHLIPRLFAAIDLDIAPTGHTTEVSERGGFEPFKVKGLLLQYIDGCDLWNIVHRFPRSSWQEIVDQALAIIRVLGDYNILNKDVRPENFMVSTTMENHQQEEEAQQCRVFMVDFALCRFRGQDESDLDWGRAKFSKDEDGAIALRMKKLLSEKHDFQLHYEDPLRYLEWAEREDSFPDQAVKTELRQSEAGDGEQGTKITE</sequence>
<proteinExistence type="predicted"/>
<accession>A0ABR1GLF4</accession>
<evidence type="ECO:0000313" key="2">
    <source>
        <dbReference type="Proteomes" id="UP001498476"/>
    </source>
</evidence>
<dbReference type="Gene3D" id="1.10.510.10">
    <property type="entry name" value="Transferase(Phosphotransferase) domain 1"/>
    <property type="match status" value="1"/>
</dbReference>
<dbReference type="InterPro" id="IPR011009">
    <property type="entry name" value="Kinase-like_dom_sf"/>
</dbReference>
<name>A0ABR1GLF4_9HYPO</name>
<protein>
    <recommendedName>
        <fullName evidence="3">Protein kinase domain-containing protein</fullName>
    </recommendedName>
</protein>
<organism evidence="1 2">
    <name type="scientific">Neonectria punicea</name>
    <dbReference type="NCBI Taxonomy" id="979145"/>
    <lineage>
        <taxon>Eukaryota</taxon>
        <taxon>Fungi</taxon>
        <taxon>Dikarya</taxon>
        <taxon>Ascomycota</taxon>
        <taxon>Pezizomycotina</taxon>
        <taxon>Sordariomycetes</taxon>
        <taxon>Hypocreomycetidae</taxon>
        <taxon>Hypocreales</taxon>
        <taxon>Nectriaceae</taxon>
        <taxon>Neonectria</taxon>
    </lineage>
</organism>